<feature type="repeat" description="Pumilio" evidence="8">
    <location>
        <begin position="756"/>
        <end position="791"/>
    </location>
</feature>
<dbReference type="SUPFAM" id="SSF48371">
    <property type="entry name" value="ARM repeat"/>
    <property type="match status" value="1"/>
</dbReference>
<feature type="compositionally biased region" description="Polar residues" evidence="9">
    <location>
        <begin position="40"/>
        <end position="49"/>
    </location>
</feature>
<feature type="repeat" description="Pumilio" evidence="8">
    <location>
        <begin position="648"/>
        <end position="683"/>
    </location>
</feature>
<evidence type="ECO:0000259" key="10">
    <source>
        <dbReference type="PROSITE" id="PS50303"/>
    </source>
</evidence>
<dbReference type="SMART" id="SM00025">
    <property type="entry name" value="Pumilio"/>
    <property type="match status" value="8"/>
</dbReference>
<accession>A0A8E2EYP5</accession>
<dbReference type="InterPro" id="IPR001313">
    <property type="entry name" value="Pumilio_RNA-bd_rpt"/>
</dbReference>
<keyword evidence="4" id="KW-0694">RNA-binding</keyword>
<name>A0A8E2EYP5_9PEZI</name>
<feature type="repeat" description="Pumilio" evidence="8">
    <location>
        <begin position="834"/>
        <end position="870"/>
    </location>
</feature>
<evidence type="ECO:0000256" key="8">
    <source>
        <dbReference type="PROSITE-ProRule" id="PRU00317"/>
    </source>
</evidence>
<gene>
    <name evidence="11" type="ORF">AOQ84DRAFT_63524</name>
</gene>
<comment type="subcellular location">
    <subcellularLocation>
        <location evidence="1">Cytoplasm</location>
    </subcellularLocation>
</comment>
<dbReference type="GO" id="GO:0000288">
    <property type="term" value="P:nuclear-transcribed mRNA catabolic process, deadenylation-dependent decay"/>
    <property type="evidence" value="ECO:0007669"/>
    <property type="project" value="TreeGrafter"/>
</dbReference>
<evidence type="ECO:0000256" key="4">
    <source>
        <dbReference type="ARBA" id="ARBA00022884"/>
    </source>
</evidence>
<dbReference type="Pfam" id="PF00806">
    <property type="entry name" value="PUF"/>
    <property type="match status" value="8"/>
</dbReference>
<evidence type="ECO:0000256" key="7">
    <source>
        <dbReference type="ARBA" id="ARBA00081811"/>
    </source>
</evidence>
<dbReference type="InterPro" id="IPR033133">
    <property type="entry name" value="PUM-HD"/>
</dbReference>
<evidence type="ECO:0000313" key="11">
    <source>
        <dbReference type="EMBL" id="OCL07191.1"/>
    </source>
</evidence>
<proteinExistence type="inferred from homology"/>
<dbReference type="Gene3D" id="1.25.10.10">
    <property type="entry name" value="Leucine-rich Repeat Variant"/>
    <property type="match status" value="1"/>
</dbReference>
<feature type="region of interest" description="Disordered" evidence="9">
    <location>
        <begin position="17"/>
        <end position="49"/>
    </location>
</feature>
<comment type="function">
    <text evidence="5">RNA-binding nucleolar protein required for pre-rRNA processing. Involved in production of 18S rRNA and assembly of small ribosomal subunit.</text>
</comment>
<feature type="compositionally biased region" description="Polar residues" evidence="9">
    <location>
        <begin position="277"/>
        <end position="315"/>
    </location>
</feature>
<dbReference type="InterPro" id="IPR016024">
    <property type="entry name" value="ARM-type_fold"/>
</dbReference>
<evidence type="ECO:0000256" key="2">
    <source>
        <dbReference type="ARBA" id="ARBA00022490"/>
    </source>
</evidence>
<feature type="compositionally biased region" description="Polar residues" evidence="9">
    <location>
        <begin position="98"/>
        <end position="114"/>
    </location>
</feature>
<protein>
    <recommendedName>
        <fullName evidence="7">Pumilio homology domain family member 3</fullName>
    </recommendedName>
</protein>
<dbReference type="EMBL" id="KV749920">
    <property type="protein sequence ID" value="OCL07191.1"/>
    <property type="molecule type" value="Genomic_DNA"/>
</dbReference>
<evidence type="ECO:0000256" key="1">
    <source>
        <dbReference type="ARBA" id="ARBA00004496"/>
    </source>
</evidence>
<feature type="region of interest" description="Disordered" evidence="9">
    <location>
        <begin position="212"/>
        <end position="315"/>
    </location>
</feature>
<dbReference type="PANTHER" id="PTHR12537:SF12">
    <property type="entry name" value="MATERNAL PROTEIN PUMILIO"/>
    <property type="match status" value="1"/>
</dbReference>
<feature type="repeat" description="Pumilio" evidence="8">
    <location>
        <begin position="612"/>
        <end position="647"/>
    </location>
</feature>
<sequence>MESGVVGRNLVTMSNNTRPSRIADYSGVPINSGENDRPSHSSLGQSFGNTTKGWGGSIWNNSSLGSGFSSAVRESSRSRENGAYLNTSQDSVEGKTGSGSLVASSESDSWNIQRSPWGPADAGASTIPHARSSGVSPARQRTATQPQPPQPYIDPSQTSNPYYAVPRNPALSQSAVPKPATKPLLDPTTVNFSTSRQIEPIVNGFSVFNRFGDSDGPMQRPGEPAVNSWNDGGSLHSPTDDRRSIAASEYFGASSTVPSRSGSLPPSRHGAEPLQFAPNSDNYSRFVQPSSRGHNSSFSSQPNGRTYQERSGSIQSDTISMFGRLSIDNDPEQAMALHKPSVSVNGLPAQYAPSAHDSNFPRDAHSDVSQNLLRSEEVAYGTGGTFTPDGYPNGQFGDHAAAQLRAFQFDNRNAITPNGSGIRPSPFYSATATPPIYDHLYPSRTDQAPRVLSNGNIAVVERKLRGLQQVQQVQQVQQEQQTFINPQHFQSQQFQQMLATNQFRGPYSPYSYGVPNGIPVNGLTPGIPLPAMPGIMPLIEPPKAPRDHDIGEGIRSVLLQEFKSNNKTSRRYELKDIYDHIVEFSGDQHGSRFIQQKLETANSDEKERVFKELQSESLQLMQDVFGNYVIQKFFEHGDQNQKRILANRMKGQVLNLSLQMYGCRVVQKALEHILTDQQASLVKELERDVLKCVKDQNGNHVIQKAIERVPAEHIQFIIQAFYTNVGVLATHPYGCRVIQRMLEHCEEPARSSILQELHAEGPKLISDQYGNYVTQHVIEHGNPQDRAKIISLVKAQLLQFSKHKFASNVVEKCLVFGTDEQRREIMMKVVERNERGESTLMMLIKDGYGNYVIQKLLDTLSAPDYAQFLEYLQPEMVKAKRIISGKQVLSVEKKMHRFERFDDGPDMVQRNSISSVAMSTDISAAATPPLTSDAQSPQSSSLPSTNTSTVDEPVHTSAGKGYSSPHVVGIANAS</sequence>
<organism evidence="11 12">
    <name type="scientific">Glonium stellatum</name>
    <dbReference type="NCBI Taxonomy" id="574774"/>
    <lineage>
        <taxon>Eukaryota</taxon>
        <taxon>Fungi</taxon>
        <taxon>Dikarya</taxon>
        <taxon>Ascomycota</taxon>
        <taxon>Pezizomycotina</taxon>
        <taxon>Dothideomycetes</taxon>
        <taxon>Pleosporomycetidae</taxon>
        <taxon>Gloniales</taxon>
        <taxon>Gloniaceae</taxon>
        <taxon>Glonium</taxon>
    </lineage>
</organism>
<feature type="compositionally biased region" description="Polar residues" evidence="9">
    <location>
        <begin position="253"/>
        <end position="264"/>
    </location>
</feature>
<feature type="domain" description="PUM-HD" evidence="10">
    <location>
        <begin position="554"/>
        <end position="896"/>
    </location>
</feature>
<keyword evidence="2" id="KW-0963">Cytoplasm</keyword>
<dbReference type="OrthoDB" id="668540at2759"/>
<dbReference type="AlphaFoldDB" id="A0A8E2EYP5"/>
<dbReference type="Proteomes" id="UP000250140">
    <property type="component" value="Unassembled WGS sequence"/>
</dbReference>
<evidence type="ECO:0000256" key="9">
    <source>
        <dbReference type="SAM" id="MobiDB-lite"/>
    </source>
</evidence>
<comment type="similarity">
    <text evidence="6">Belongs to the PUF3 family.</text>
</comment>
<dbReference type="PROSITE" id="PS50302">
    <property type="entry name" value="PUM"/>
    <property type="match status" value="8"/>
</dbReference>
<dbReference type="FunFam" id="1.25.10.10:FF:000004">
    <property type="entry name" value="Pumilio homolog 1 isoform 2"/>
    <property type="match status" value="1"/>
</dbReference>
<dbReference type="CDD" id="cd07920">
    <property type="entry name" value="Pumilio"/>
    <property type="match status" value="1"/>
</dbReference>
<feature type="repeat" description="Pumilio" evidence="8">
    <location>
        <begin position="792"/>
        <end position="828"/>
    </location>
</feature>
<keyword evidence="12" id="KW-1185">Reference proteome</keyword>
<feature type="repeat" description="Pumilio" evidence="8">
    <location>
        <begin position="576"/>
        <end position="611"/>
    </location>
</feature>
<evidence type="ECO:0000256" key="3">
    <source>
        <dbReference type="ARBA" id="ARBA00022737"/>
    </source>
</evidence>
<dbReference type="GO" id="GO:0005737">
    <property type="term" value="C:cytoplasm"/>
    <property type="evidence" value="ECO:0007669"/>
    <property type="project" value="UniProtKB-SubCell"/>
</dbReference>
<evidence type="ECO:0000313" key="12">
    <source>
        <dbReference type="Proteomes" id="UP000250140"/>
    </source>
</evidence>
<dbReference type="InterPro" id="IPR033712">
    <property type="entry name" value="Pumilio_RNA-bd"/>
</dbReference>
<evidence type="ECO:0000256" key="6">
    <source>
        <dbReference type="ARBA" id="ARBA00060736"/>
    </source>
</evidence>
<evidence type="ECO:0000256" key="5">
    <source>
        <dbReference type="ARBA" id="ARBA00024893"/>
    </source>
</evidence>
<feature type="region of interest" description="Disordered" evidence="9">
    <location>
        <begin position="84"/>
        <end position="167"/>
    </location>
</feature>
<reference evidence="11 12" key="1">
    <citation type="journal article" date="2016" name="Nat. Commun.">
        <title>Ectomycorrhizal ecology is imprinted in the genome of the dominant symbiotic fungus Cenococcum geophilum.</title>
        <authorList>
            <consortium name="DOE Joint Genome Institute"/>
            <person name="Peter M."/>
            <person name="Kohler A."/>
            <person name="Ohm R.A."/>
            <person name="Kuo A."/>
            <person name="Krutzmann J."/>
            <person name="Morin E."/>
            <person name="Arend M."/>
            <person name="Barry K.W."/>
            <person name="Binder M."/>
            <person name="Choi C."/>
            <person name="Clum A."/>
            <person name="Copeland A."/>
            <person name="Grisel N."/>
            <person name="Haridas S."/>
            <person name="Kipfer T."/>
            <person name="LaButti K."/>
            <person name="Lindquist E."/>
            <person name="Lipzen A."/>
            <person name="Maire R."/>
            <person name="Meier B."/>
            <person name="Mihaltcheva S."/>
            <person name="Molinier V."/>
            <person name="Murat C."/>
            <person name="Poggeler S."/>
            <person name="Quandt C.A."/>
            <person name="Sperisen C."/>
            <person name="Tritt A."/>
            <person name="Tisserant E."/>
            <person name="Crous P.W."/>
            <person name="Henrissat B."/>
            <person name="Nehls U."/>
            <person name="Egli S."/>
            <person name="Spatafora J.W."/>
            <person name="Grigoriev I.V."/>
            <person name="Martin F.M."/>
        </authorList>
    </citation>
    <scope>NUCLEOTIDE SEQUENCE [LARGE SCALE GENOMIC DNA]</scope>
    <source>
        <strain evidence="11 12">CBS 207.34</strain>
    </source>
</reference>
<dbReference type="GO" id="GO:0003730">
    <property type="term" value="F:mRNA 3'-UTR binding"/>
    <property type="evidence" value="ECO:0007669"/>
    <property type="project" value="TreeGrafter"/>
</dbReference>
<feature type="repeat" description="Pumilio" evidence="8">
    <location>
        <begin position="720"/>
        <end position="755"/>
    </location>
</feature>
<dbReference type="PROSITE" id="PS50303">
    <property type="entry name" value="PUM_HD"/>
    <property type="match status" value="1"/>
</dbReference>
<dbReference type="PANTHER" id="PTHR12537">
    <property type="entry name" value="RNA BINDING PROTEIN PUMILIO-RELATED"/>
    <property type="match status" value="1"/>
</dbReference>
<feature type="compositionally biased region" description="Polar residues" evidence="9">
    <location>
        <begin position="929"/>
        <end position="950"/>
    </location>
</feature>
<feature type="region of interest" description="Disordered" evidence="9">
    <location>
        <begin position="927"/>
        <end position="974"/>
    </location>
</feature>
<feature type="repeat" description="Pumilio" evidence="8">
    <location>
        <begin position="684"/>
        <end position="719"/>
    </location>
</feature>
<keyword evidence="3" id="KW-0677">Repeat</keyword>
<dbReference type="InterPro" id="IPR011989">
    <property type="entry name" value="ARM-like"/>
</dbReference>